<evidence type="ECO:0000256" key="1">
    <source>
        <dbReference type="SAM" id="Phobius"/>
    </source>
</evidence>
<dbReference type="AlphaFoldDB" id="A0A3E0VCI5"/>
<evidence type="ECO:0000313" key="2">
    <source>
        <dbReference type="EMBL" id="RFA07208.1"/>
    </source>
</evidence>
<proteinExistence type="predicted"/>
<sequence length="154" mass="16104">MVRVFVYSFAVTVMTAVGLFVIGVLQFPLLNPGSTISDAIGSMAGVLAFAAFIVLPALLFYMLAVAGVIGVIRRRTWWAGALAGLIPALLLYGLLALMDSGATYIGTAEELHAADVIKQVFAVLSVCWCTVAGTSLIGLAQTLNPTTTSSVHEL</sequence>
<evidence type="ECO:0000313" key="3">
    <source>
        <dbReference type="Proteomes" id="UP000256709"/>
    </source>
</evidence>
<accession>A0A3E0VCI5</accession>
<keyword evidence="1" id="KW-0812">Transmembrane</keyword>
<gene>
    <name evidence="2" type="ORF">B7R21_16265</name>
</gene>
<feature type="transmembrane region" description="Helical" evidence="1">
    <location>
        <begin position="7"/>
        <end position="27"/>
    </location>
</feature>
<feature type="transmembrane region" description="Helical" evidence="1">
    <location>
        <begin position="117"/>
        <end position="140"/>
    </location>
</feature>
<keyword evidence="1" id="KW-1133">Transmembrane helix</keyword>
<dbReference type="EMBL" id="NBXA01000027">
    <property type="protein sequence ID" value="RFA07208.1"/>
    <property type="molecule type" value="Genomic_DNA"/>
</dbReference>
<protein>
    <submittedName>
        <fullName evidence="2">Uncharacterized protein</fullName>
    </submittedName>
</protein>
<comment type="caution">
    <text evidence="2">The sequence shown here is derived from an EMBL/GenBank/DDBJ whole genome shotgun (WGS) entry which is preliminary data.</text>
</comment>
<dbReference type="Proteomes" id="UP000256709">
    <property type="component" value="Unassembled WGS sequence"/>
</dbReference>
<keyword evidence="1" id="KW-0472">Membrane</keyword>
<reference evidence="2 3" key="1">
    <citation type="submission" date="2017-04" db="EMBL/GenBank/DDBJ databases">
        <title>Comparative genome analysis of Subtercola boreus.</title>
        <authorList>
            <person name="Cho Y.-J."/>
            <person name="Cho A."/>
            <person name="Kim O.-S."/>
            <person name="Lee J.-I."/>
        </authorList>
    </citation>
    <scope>NUCLEOTIDE SEQUENCE [LARGE SCALE GENOMIC DNA]</scope>
    <source>
        <strain evidence="2 3">P27444</strain>
    </source>
</reference>
<feature type="transmembrane region" description="Helical" evidence="1">
    <location>
        <begin position="39"/>
        <end position="64"/>
    </location>
</feature>
<feature type="transmembrane region" description="Helical" evidence="1">
    <location>
        <begin position="76"/>
        <end position="97"/>
    </location>
</feature>
<organism evidence="2 3">
    <name type="scientific">Subtercola boreus</name>
    <dbReference type="NCBI Taxonomy" id="120213"/>
    <lineage>
        <taxon>Bacteria</taxon>
        <taxon>Bacillati</taxon>
        <taxon>Actinomycetota</taxon>
        <taxon>Actinomycetes</taxon>
        <taxon>Micrococcales</taxon>
        <taxon>Microbacteriaceae</taxon>
        <taxon>Subtercola</taxon>
    </lineage>
</organism>
<name>A0A3E0VCI5_9MICO</name>